<feature type="transmembrane region" description="Helical" evidence="2">
    <location>
        <begin position="160"/>
        <end position="181"/>
    </location>
</feature>
<dbReference type="AlphaFoldDB" id="A0AAD3CF34"/>
<feature type="compositionally biased region" description="Basic residues" evidence="1">
    <location>
        <begin position="17"/>
        <end position="32"/>
    </location>
</feature>
<evidence type="ECO:0000256" key="1">
    <source>
        <dbReference type="SAM" id="MobiDB-lite"/>
    </source>
</evidence>
<name>A0AAD3CF34_9STRA</name>
<proteinExistence type="predicted"/>
<evidence type="ECO:0000313" key="3">
    <source>
        <dbReference type="EMBL" id="GFH44469.1"/>
    </source>
</evidence>
<gene>
    <name evidence="3" type="ORF">CTEN210_00943</name>
</gene>
<dbReference type="Proteomes" id="UP001054902">
    <property type="component" value="Unassembled WGS sequence"/>
</dbReference>
<accession>A0AAD3CF34</accession>
<comment type="caution">
    <text evidence="3">The sequence shown here is derived from an EMBL/GenBank/DDBJ whole genome shotgun (WGS) entry which is preliminary data.</text>
</comment>
<reference evidence="3 4" key="1">
    <citation type="journal article" date="2021" name="Sci. Rep.">
        <title>The genome of the diatom Chaetoceros tenuissimus carries an ancient integrated fragment of an extant virus.</title>
        <authorList>
            <person name="Hongo Y."/>
            <person name="Kimura K."/>
            <person name="Takaki Y."/>
            <person name="Yoshida Y."/>
            <person name="Baba S."/>
            <person name="Kobayashi G."/>
            <person name="Nagasaki K."/>
            <person name="Hano T."/>
            <person name="Tomaru Y."/>
        </authorList>
    </citation>
    <scope>NUCLEOTIDE SEQUENCE [LARGE SCALE GENOMIC DNA]</scope>
    <source>
        <strain evidence="3 4">NIES-3715</strain>
    </source>
</reference>
<evidence type="ECO:0000313" key="4">
    <source>
        <dbReference type="Proteomes" id="UP001054902"/>
    </source>
</evidence>
<dbReference type="EMBL" id="BLLK01000019">
    <property type="protein sequence ID" value="GFH44469.1"/>
    <property type="molecule type" value="Genomic_DNA"/>
</dbReference>
<protein>
    <submittedName>
        <fullName evidence="3">Uncharacterized protein</fullName>
    </submittedName>
</protein>
<feature type="compositionally biased region" description="Polar residues" evidence="1">
    <location>
        <begin position="1"/>
        <end position="16"/>
    </location>
</feature>
<sequence>MDRGSNIGNDIQPQHTASRRRSATQRKSHSRGQHAAGAASSIDSTSSHKTFSDYKKEINSASLESWKSAKHIDSMEYDGYESELEWPLSSVTFRDIRRVDSTKTINTLASHKTTDPIQQQQQRPWDDIDVEEQFLENPNIIDLDNDDERKRKRICLSKRLLRYYCMIHILLAIGLIGFYLIDQQQHTGVSDRGLPICKRNGLLSRIL</sequence>
<feature type="region of interest" description="Disordered" evidence="1">
    <location>
        <begin position="1"/>
        <end position="48"/>
    </location>
</feature>
<organism evidence="3 4">
    <name type="scientific">Chaetoceros tenuissimus</name>
    <dbReference type="NCBI Taxonomy" id="426638"/>
    <lineage>
        <taxon>Eukaryota</taxon>
        <taxon>Sar</taxon>
        <taxon>Stramenopiles</taxon>
        <taxon>Ochrophyta</taxon>
        <taxon>Bacillariophyta</taxon>
        <taxon>Coscinodiscophyceae</taxon>
        <taxon>Chaetocerotophycidae</taxon>
        <taxon>Chaetocerotales</taxon>
        <taxon>Chaetocerotaceae</taxon>
        <taxon>Chaetoceros</taxon>
    </lineage>
</organism>
<evidence type="ECO:0000256" key="2">
    <source>
        <dbReference type="SAM" id="Phobius"/>
    </source>
</evidence>
<keyword evidence="2" id="KW-0472">Membrane</keyword>
<keyword evidence="2" id="KW-1133">Transmembrane helix</keyword>
<keyword evidence="4" id="KW-1185">Reference proteome</keyword>
<keyword evidence="2" id="KW-0812">Transmembrane</keyword>